<dbReference type="Proteomes" id="UP000249890">
    <property type="component" value="Chromosome"/>
</dbReference>
<organism evidence="1 2">
    <name type="scientific">Paenibacillus donghaensis</name>
    <dbReference type="NCBI Taxonomy" id="414771"/>
    <lineage>
        <taxon>Bacteria</taxon>
        <taxon>Bacillati</taxon>
        <taxon>Bacillota</taxon>
        <taxon>Bacilli</taxon>
        <taxon>Bacillales</taxon>
        <taxon>Paenibacillaceae</taxon>
        <taxon>Paenibacillus</taxon>
    </lineage>
</organism>
<sequence>MPAKVQALAVQHVRGGYAVAGHTRCWGMPAKVQALAVQYVRGGYAVAGHARCRGMPAKVQAFDLQYATHKKFLRKYRNFLGFGPHKTIGTKRMYFCRYFTPNGAKHLKKMYFCRLSHRTQGTGGCG</sequence>
<evidence type="ECO:0000313" key="1">
    <source>
        <dbReference type="EMBL" id="ASA19395.1"/>
    </source>
</evidence>
<protein>
    <submittedName>
        <fullName evidence="1">Uncharacterized protein</fullName>
    </submittedName>
</protein>
<dbReference type="AlphaFoldDB" id="A0A2Z2K853"/>
<accession>A0A2Z2K853</accession>
<keyword evidence="2" id="KW-1185">Reference proteome</keyword>
<dbReference type="KEGG" id="pdh:B9T62_00110"/>
<name>A0A2Z2K853_9BACL</name>
<reference evidence="1 2" key="1">
    <citation type="submission" date="2017-06" db="EMBL/GenBank/DDBJ databases">
        <title>Complete genome sequence of Paenibacillus donghaensis KCTC 13049T isolated from East Sea sediment, South Korea.</title>
        <authorList>
            <person name="Jung B.K."/>
            <person name="Hong S.-J."/>
            <person name="Shin J.-H."/>
        </authorList>
    </citation>
    <scope>NUCLEOTIDE SEQUENCE [LARGE SCALE GENOMIC DNA]</scope>
    <source>
        <strain evidence="1 2">KCTC 13049</strain>
    </source>
</reference>
<gene>
    <name evidence="1" type="ORF">B9T62_00110</name>
</gene>
<evidence type="ECO:0000313" key="2">
    <source>
        <dbReference type="Proteomes" id="UP000249890"/>
    </source>
</evidence>
<dbReference type="EMBL" id="CP021780">
    <property type="protein sequence ID" value="ASA19395.1"/>
    <property type="molecule type" value="Genomic_DNA"/>
</dbReference>
<proteinExistence type="predicted"/>